<dbReference type="InterPro" id="IPR016024">
    <property type="entry name" value="ARM-type_fold"/>
</dbReference>
<reference evidence="5" key="3">
    <citation type="submission" date="2020-12" db="UniProtKB">
        <authorList>
            <consortium name="EnsemblPlants"/>
        </authorList>
    </citation>
    <scope>IDENTIFICATION</scope>
</reference>
<dbReference type="FunFam" id="1.25.10.10:FF:000375">
    <property type="entry name" value="Predicted protein"/>
    <property type="match status" value="1"/>
</dbReference>
<dbReference type="Pfam" id="PF08389">
    <property type="entry name" value="Xpo1"/>
    <property type="match status" value="1"/>
</dbReference>
<dbReference type="GO" id="GO:0006611">
    <property type="term" value="P:protein export from nucleus"/>
    <property type="evidence" value="ECO:0007669"/>
    <property type="project" value="InterPro"/>
</dbReference>
<proteinExistence type="predicted"/>
<dbReference type="GO" id="GO:0006405">
    <property type="term" value="P:RNA export from nucleus"/>
    <property type="evidence" value="ECO:0000318"/>
    <property type="project" value="GO_Central"/>
</dbReference>
<dbReference type="GeneID" id="112285037"/>
<dbReference type="OMA" id="IAKRSWG"/>
<dbReference type="InterPro" id="IPR011989">
    <property type="entry name" value="ARM-like"/>
</dbReference>
<name>A0A2K1KA81_PHYPA</name>
<dbReference type="Pfam" id="PF19273">
    <property type="entry name" value="Exportin-5"/>
    <property type="match status" value="1"/>
</dbReference>
<dbReference type="PANTHER" id="PTHR11223">
    <property type="entry name" value="EXPORTIN 1/5"/>
    <property type="match status" value="1"/>
</dbReference>
<keyword evidence="6" id="KW-1185">Reference proteome</keyword>
<dbReference type="GO" id="GO:0005737">
    <property type="term" value="C:cytoplasm"/>
    <property type="evidence" value="ECO:0000318"/>
    <property type="project" value="GO_Central"/>
</dbReference>
<dbReference type="EnsemblPlants" id="Pp3c7_3740V3.3">
    <property type="protein sequence ID" value="Pp3c7_3740V3.3"/>
    <property type="gene ID" value="Pp3c7_3740"/>
</dbReference>
<dbReference type="KEGG" id="ppp:112285037"/>
<evidence type="ECO:0000259" key="3">
    <source>
        <dbReference type="Pfam" id="PF19273"/>
    </source>
</evidence>
<feature type="domain" description="Exportin-5 C-terminal" evidence="3">
    <location>
        <begin position="319"/>
        <end position="1185"/>
    </location>
</feature>
<feature type="compositionally biased region" description="Polar residues" evidence="1">
    <location>
        <begin position="998"/>
        <end position="1011"/>
    </location>
</feature>
<evidence type="ECO:0000313" key="4">
    <source>
        <dbReference type="EMBL" id="PNR50684.1"/>
    </source>
</evidence>
<dbReference type="FunCoup" id="A0A2K1KA81">
    <property type="interactions" value="4304"/>
</dbReference>
<sequence length="1222" mass="134225">MEDQGVALQVETAGQAVLAALNWNSSPEARQQALAYLESLKAGEVHVLATVAFALVTPDQSSEVRLVGLKLLQHMVRMRWENLNADERRQMAAMAAKLLEESAKPNEPWVLKSQVAALMAEIARREGPSLWNDILPALYTLGSSSALHAELVATFFRWLPEDVTIHNEDLDGERRSQLLQGLSQTLPETLPFLYKMLDHHFGAAMAAAKQNQIVSVTQHASAVTAALNAVVPYAEWAPVVSLANYGLVQACGFLLSAAEFRLSACEVFKLLAGRRRPLDESVGNYNVAMEGVFDTLCNVSKAYFSELSKRAASGEGEDEDVDQFGECLCEAMVAFGLQNLHCVARNSPKVTDYLNQMLCFLQHPKLALHSLALPLWTTLLRESSLAMSTTDQQGLTEKEKEKRSHAVHISPDFCAVLLDVAFQRLLIKDGGDTSAEDESGIQEFSSANDFRQFRSRLVELVRHVAAQQPRLATSKAAERLQMTISSSNYESVSSKEITALETTQTYLENILNGIQEKTLAAALATTASSNELRTILEDILQLLLSVKWNGPALVELHTRHFDAMSPYFKHASAAIPLVVGKFFDLLTSLPVYREYGDTVKDTMRARLQVCTSFLRLARAGDAAMLPYMQGIAETMTTLHREGRMVRSELNLLGESLLIVGSAAGGEQQLQVLGWLFGPMQQQWIQPAWQDQYLANPASLVRLFTENSSNDDAHAEMWSIYHTVNFFERALRRCANPSGKTYSGSSATVHNVDMDGAVTPASSHAMIQHLTWMVSPLLKLLRCIHALWSPSVASSLPPQVQGALTMAEAEQASLLGELATTRGPAGASSMTDKGVDAGSSIEHNKVKEIRTWIKGIRDAGYNILGLAAIRLGEGFFVDTDGRPAAMATALLENIEHMELHHIRQLLHLVVIPVVKVCPANLWDPWLRLLLPPILIHCHRVLSISWTSLIKEGALNIPSNWSLNTDVSNQSSMQQIQSEVMKEKLLRDLTRETCQLLSTAASPTHNRATQQDASEGDGGSMEVVGTQQLNKMNNLVWFLLQLREAATAALHVGIDALEWPDSESVHKAFVFCAAVTNVATLSGDSQLQEVVAKDMFSSAIRALMLESNASAQSELVGLLRDIYLQIGSRLSTPRQVLLALPSISPDSLSTFETALHKTASAKEQRQLIKSFLLSAGGDQLKAFIPQKNTNVITNVTNPVPRRFSERSSDHDREEFGNIGLAAII</sequence>
<reference evidence="4 6" key="1">
    <citation type="journal article" date="2008" name="Science">
        <title>The Physcomitrella genome reveals evolutionary insights into the conquest of land by plants.</title>
        <authorList>
            <person name="Rensing S."/>
            <person name="Lang D."/>
            <person name="Zimmer A."/>
            <person name="Terry A."/>
            <person name="Salamov A."/>
            <person name="Shapiro H."/>
            <person name="Nishiyama T."/>
            <person name="Perroud P.-F."/>
            <person name="Lindquist E."/>
            <person name="Kamisugi Y."/>
            <person name="Tanahashi T."/>
            <person name="Sakakibara K."/>
            <person name="Fujita T."/>
            <person name="Oishi K."/>
            <person name="Shin-I T."/>
            <person name="Kuroki Y."/>
            <person name="Toyoda A."/>
            <person name="Suzuki Y."/>
            <person name="Hashimoto A."/>
            <person name="Yamaguchi K."/>
            <person name="Sugano A."/>
            <person name="Kohara Y."/>
            <person name="Fujiyama A."/>
            <person name="Anterola A."/>
            <person name="Aoki S."/>
            <person name="Ashton N."/>
            <person name="Barbazuk W.B."/>
            <person name="Barker E."/>
            <person name="Bennetzen J."/>
            <person name="Bezanilla M."/>
            <person name="Blankenship R."/>
            <person name="Cho S.H."/>
            <person name="Dutcher S."/>
            <person name="Estelle M."/>
            <person name="Fawcett J.A."/>
            <person name="Gundlach H."/>
            <person name="Hanada K."/>
            <person name="Heyl A."/>
            <person name="Hicks K.A."/>
            <person name="Hugh J."/>
            <person name="Lohr M."/>
            <person name="Mayer K."/>
            <person name="Melkozernov A."/>
            <person name="Murata T."/>
            <person name="Nelson D."/>
            <person name="Pils B."/>
            <person name="Prigge M."/>
            <person name="Reiss B."/>
            <person name="Renner T."/>
            <person name="Rombauts S."/>
            <person name="Rushton P."/>
            <person name="Sanderfoot A."/>
            <person name="Schween G."/>
            <person name="Shiu S.-H."/>
            <person name="Stueber K."/>
            <person name="Theodoulou F.L."/>
            <person name="Tu H."/>
            <person name="Van de Peer Y."/>
            <person name="Verrier P.J."/>
            <person name="Waters E."/>
            <person name="Wood A."/>
            <person name="Yang L."/>
            <person name="Cove D."/>
            <person name="Cuming A."/>
            <person name="Hasebe M."/>
            <person name="Lucas S."/>
            <person name="Mishler D.B."/>
            <person name="Reski R."/>
            <person name="Grigoriev I."/>
            <person name="Quatrano R.S."/>
            <person name="Boore J.L."/>
        </authorList>
    </citation>
    <scope>NUCLEOTIDE SEQUENCE [LARGE SCALE GENOMIC DNA]</scope>
    <source>
        <strain evidence="5 6">cv. Gransden 2004</strain>
    </source>
</reference>
<organism evidence="4">
    <name type="scientific">Physcomitrium patens</name>
    <name type="common">Spreading-leaved earth moss</name>
    <name type="synonym">Physcomitrella patens</name>
    <dbReference type="NCBI Taxonomy" id="3218"/>
    <lineage>
        <taxon>Eukaryota</taxon>
        <taxon>Viridiplantae</taxon>
        <taxon>Streptophyta</taxon>
        <taxon>Embryophyta</taxon>
        <taxon>Bryophyta</taxon>
        <taxon>Bryophytina</taxon>
        <taxon>Bryopsida</taxon>
        <taxon>Funariidae</taxon>
        <taxon>Funariales</taxon>
        <taxon>Funariaceae</taxon>
        <taxon>Physcomitrium</taxon>
    </lineage>
</organism>
<evidence type="ECO:0000256" key="1">
    <source>
        <dbReference type="SAM" id="MobiDB-lite"/>
    </source>
</evidence>
<dbReference type="OrthoDB" id="2215036at2759"/>
<feature type="domain" description="Exportin-1/Importin-beta-like" evidence="2">
    <location>
        <begin position="108"/>
        <end position="267"/>
    </location>
</feature>
<protein>
    <submittedName>
        <fullName evidence="4 5">Uncharacterized protein</fullName>
    </submittedName>
</protein>
<accession>A0A2K1KA81</accession>
<dbReference type="GO" id="GO:0005049">
    <property type="term" value="F:nuclear export signal receptor activity"/>
    <property type="evidence" value="ECO:0000318"/>
    <property type="project" value="GO_Central"/>
</dbReference>
<dbReference type="InterPro" id="IPR045065">
    <property type="entry name" value="XPO1/5"/>
</dbReference>
<gene>
    <name evidence="5" type="primary">LOC112285037</name>
    <name evidence="4" type="ORF">PHYPA_009870</name>
</gene>
<dbReference type="AlphaFoldDB" id="A0A2K1KA81"/>
<evidence type="ECO:0000259" key="2">
    <source>
        <dbReference type="Pfam" id="PF08389"/>
    </source>
</evidence>
<dbReference type="InterPro" id="IPR045478">
    <property type="entry name" value="Exportin-5_C"/>
</dbReference>
<reference evidence="4 6" key="2">
    <citation type="journal article" date="2018" name="Plant J.">
        <title>The Physcomitrella patens chromosome-scale assembly reveals moss genome structure and evolution.</title>
        <authorList>
            <person name="Lang D."/>
            <person name="Ullrich K.K."/>
            <person name="Murat F."/>
            <person name="Fuchs J."/>
            <person name="Jenkins J."/>
            <person name="Haas F.B."/>
            <person name="Piednoel M."/>
            <person name="Gundlach H."/>
            <person name="Van Bel M."/>
            <person name="Meyberg R."/>
            <person name="Vives C."/>
            <person name="Morata J."/>
            <person name="Symeonidi A."/>
            <person name="Hiss M."/>
            <person name="Muchero W."/>
            <person name="Kamisugi Y."/>
            <person name="Saleh O."/>
            <person name="Blanc G."/>
            <person name="Decker E.L."/>
            <person name="van Gessel N."/>
            <person name="Grimwood J."/>
            <person name="Hayes R.D."/>
            <person name="Graham S.W."/>
            <person name="Gunter L.E."/>
            <person name="McDaniel S.F."/>
            <person name="Hoernstein S.N.W."/>
            <person name="Larsson A."/>
            <person name="Li F.W."/>
            <person name="Perroud P.F."/>
            <person name="Phillips J."/>
            <person name="Ranjan P."/>
            <person name="Rokshar D.S."/>
            <person name="Rothfels C.J."/>
            <person name="Schneider L."/>
            <person name="Shu S."/>
            <person name="Stevenson D.W."/>
            <person name="Thummler F."/>
            <person name="Tillich M."/>
            <person name="Villarreal Aguilar J.C."/>
            <person name="Widiez T."/>
            <person name="Wong G.K."/>
            <person name="Wymore A."/>
            <person name="Zhang Y."/>
            <person name="Zimmer A.D."/>
            <person name="Quatrano R.S."/>
            <person name="Mayer K.F.X."/>
            <person name="Goodstein D."/>
            <person name="Casacuberta J.M."/>
            <person name="Vandepoele K."/>
            <person name="Reski R."/>
            <person name="Cuming A.C."/>
            <person name="Tuskan G.A."/>
            <person name="Maumus F."/>
            <person name="Salse J."/>
            <person name="Schmutz J."/>
            <person name="Rensing S.A."/>
        </authorList>
    </citation>
    <scope>NUCLEOTIDE SEQUENCE [LARGE SCALE GENOMIC DNA]</scope>
    <source>
        <strain evidence="5 6">cv. Gransden 2004</strain>
    </source>
</reference>
<feature type="region of interest" description="Disordered" evidence="1">
    <location>
        <begin position="998"/>
        <end position="1019"/>
    </location>
</feature>
<dbReference type="RefSeq" id="XP_024381270.1">
    <property type="nucleotide sequence ID" value="XM_024525502.2"/>
</dbReference>
<dbReference type="Proteomes" id="UP000006727">
    <property type="component" value="Chromosome 7"/>
</dbReference>
<dbReference type="Gene3D" id="1.25.10.10">
    <property type="entry name" value="Leucine-rich Repeat Variant"/>
    <property type="match status" value="1"/>
</dbReference>
<evidence type="ECO:0000313" key="6">
    <source>
        <dbReference type="Proteomes" id="UP000006727"/>
    </source>
</evidence>
<dbReference type="PaxDb" id="3218-PP1S136_33V6.1"/>
<dbReference type="EMBL" id="ABEU02000007">
    <property type="protein sequence ID" value="PNR50684.1"/>
    <property type="molecule type" value="Genomic_DNA"/>
</dbReference>
<evidence type="ECO:0000313" key="5">
    <source>
        <dbReference type="EnsemblPlants" id="Pp3c7_3740V3.1"/>
    </source>
</evidence>
<dbReference type="GO" id="GO:0005634">
    <property type="term" value="C:nucleus"/>
    <property type="evidence" value="ECO:0000318"/>
    <property type="project" value="GO_Central"/>
</dbReference>
<dbReference type="Gramene" id="Pp3c7_3740V3.3">
    <property type="protein sequence ID" value="Pp3c7_3740V3.3"/>
    <property type="gene ID" value="Pp3c7_3740"/>
</dbReference>
<dbReference type="PANTHER" id="PTHR11223:SF3">
    <property type="entry name" value="EXPORTIN-5"/>
    <property type="match status" value="1"/>
</dbReference>
<dbReference type="GO" id="GO:0003723">
    <property type="term" value="F:RNA binding"/>
    <property type="evidence" value="ECO:0000318"/>
    <property type="project" value="GO_Central"/>
</dbReference>
<dbReference type="STRING" id="3218.A0A2K1KA81"/>
<dbReference type="InterPro" id="IPR013598">
    <property type="entry name" value="Exportin-1/Importin-b-like"/>
</dbReference>
<dbReference type="EnsemblPlants" id="Pp3c7_3740V3.1">
    <property type="protein sequence ID" value="Pp3c7_3740V3.1"/>
    <property type="gene ID" value="Pp3c7_3740"/>
</dbReference>
<dbReference type="Gramene" id="Pp3c7_3740V3.1">
    <property type="protein sequence ID" value="Pp3c7_3740V3.1"/>
    <property type="gene ID" value="Pp3c7_3740"/>
</dbReference>
<dbReference type="SUPFAM" id="SSF48371">
    <property type="entry name" value="ARM repeat"/>
    <property type="match status" value="1"/>
</dbReference>